<dbReference type="AlphaFoldDB" id="A0A194QZ95"/>
<evidence type="ECO:0000313" key="2">
    <source>
        <dbReference type="EMBL" id="KPJ10863.1"/>
    </source>
</evidence>
<feature type="region of interest" description="Disordered" evidence="1">
    <location>
        <begin position="1"/>
        <end position="24"/>
    </location>
</feature>
<accession>A0A194QZ95</accession>
<protein>
    <submittedName>
        <fullName evidence="2">Uncharacterized protein</fullName>
    </submittedName>
</protein>
<feature type="compositionally biased region" description="Basic and acidic residues" evidence="1">
    <location>
        <begin position="454"/>
        <end position="467"/>
    </location>
</feature>
<dbReference type="InParanoid" id="A0A194QZ95"/>
<gene>
    <name evidence="2" type="ORF">RR48_10043</name>
</gene>
<feature type="compositionally biased region" description="Polar residues" evidence="1">
    <location>
        <begin position="382"/>
        <end position="401"/>
    </location>
</feature>
<dbReference type="EMBL" id="KQ460890">
    <property type="protein sequence ID" value="KPJ10863.1"/>
    <property type="molecule type" value="Genomic_DNA"/>
</dbReference>
<dbReference type="Proteomes" id="UP000053240">
    <property type="component" value="Unassembled WGS sequence"/>
</dbReference>
<keyword evidence="3" id="KW-1185">Reference proteome</keyword>
<feature type="compositionally biased region" description="Polar residues" evidence="1">
    <location>
        <begin position="1"/>
        <end position="21"/>
    </location>
</feature>
<sequence length="619" mass="70186">MPQKQYDQYGSPSHRTPSLEQQKAFENAQRNEAIAQRLANKMSQDGHEMVQYLHHPNYMQGYRNDEVTSPAQAQAQVMGPAYLQQDMSNVHMMQHKLTPVPVPLPLPLPDHNIRPMSMSNVVYPSPMPQGYPYVNQCRMEAPLQPVYPQLMPPLEEPKHSNDNTFRIDPSYPYAADFSAACGACAGAGACDPNMQHPPRGPMSMSNVVYPSPMPQGYPYVNQCRMEAPLQPVYPQLMPPLEEPKHSNDNTFRIDPSYPYAADFSAACGACAGAGACDPNMQHPPRGYNVPYGQVEMQQYPVGNVLVPQQMPHYPIGYGEAVPWGVQPAQPKLLVQEVYPLVYPNVYPQYNVVYPPVLQQPYPICQPMYPVIEKPSEPPRRNSVASNHRLSKQTSIAGSARNTPDEKPKDFDDKNQTNIQNPQNREPARNLSRQNSNEIAVKIQQIKEQMSQLNTRERDDRSFRRDEWKRRNSGSGILGNYPVNNFSGRVMGRPADETQLSSAARAIVNSIRSMQARNNYHQDGRRTFDYSSQYRTERHDGAHRGRRHDRDDKDKPVFKKADTFDAKPDGERRFDGIPRNRNFNPLPFQYRPPYLLRQVRVACLGGGTAPPGTLLFIILY</sequence>
<feature type="compositionally biased region" description="Basic and acidic residues" evidence="1">
    <location>
        <begin position="402"/>
        <end position="414"/>
    </location>
</feature>
<name>A0A194QZ95_PAPMA</name>
<feature type="region of interest" description="Disordered" evidence="1">
    <location>
        <begin position="372"/>
        <end position="434"/>
    </location>
</feature>
<evidence type="ECO:0000313" key="3">
    <source>
        <dbReference type="Proteomes" id="UP000053240"/>
    </source>
</evidence>
<feature type="region of interest" description="Disordered" evidence="1">
    <location>
        <begin position="447"/>
        <end position="467"/>
    </location>
</feature>
<reference evidence="2 3" key="1">
    <citation type="journal article" date="2015" name="Nat. Commun.">
        <title>Outbred genome sequencing and CRISPR/Cas9 gene editing in butterflies.</title>
        <authorList>
            <person name="Li X."/>
            <person name="Fan D."/>
            <person name="Zhang W."/>
            <person name="Liu G."/>
            <person name="Zhang L."/>
            <person name="Zhao L."/>
            <person name="Fang X."/>
            <person name="Chen L."/>
            <person name="Dong Y."/>
            <person name="Chen Y."/>
            <person name="Ding Y."/>
            <person name="Zhao R."/>
            <person name="Feng M."/>
            <person name="Zhu Y."/>
            <person name="Feng Y."/>
            <person name="Jiang X."/>
            <person name="Zhu D."/>
            <person name="Xiang H."/>
            <person name="Feng X."/>
            <person name="Li S."/>
            <person name="Wang J."/>
            <person name="Zhang G."/>
            <person name="Kronforst M.R."/>
            <person name="Wang W."/>
        </authorList>
    </citation>
    <scope>NUCLEOTIDE SEQUENCE [LARGE SCALE GENOMIC DNA]</scope>
    <source>
        <strain evidence="2">Ya'a_city_454_Pm</strain>
        <tissue evidence="2">Whole body</tissue>
    </source>
</reference>
<evidence type="ECO:0000256" key="1">
    <source>
        <dbReference type="SAM" id="MobiDB-lite"/>
    </source>
</evidence>
<feature type="region of interest" description="Disordered" evidence="1">
    <location>
        <begin position="534"/>
        <end position="554"/>
    </location>
</feature>
<proteinExistence type="predicted"/>
<organism evidence="2 3">
    <name type="scientific">Papilio machaon</name>
    <name type="common">Old World swallowtail butterfly</name>
    <dbReference type="NCBI Taxonomy" id="76193"/>
    <lineage>
        <taxon>Eukaryota</taxon>
        <taxon>Metazoa</taxon>
        <taxon>Ecdysozoa</taxon>
        <taxon>Arthropoda</taxon>
        <taxon>Hexapoda</taxon>
        <taxon>Insecta</taxon>
        <taxon>Pterygota</taxon>
        <taxon>Neoptera</taxon>
        <taxon>Endopterygota</taxon>
        <taxon>Lepidoptera</taxon>
        <taxon>Glossata</taxon>
        <taxon>Ditrysia</taxon>
        <taxon>Papilionoidea</taxon>
        <taxon>Papilionidae</taxon>
        <taxon>Papilioninae</taxon>
        <taxon>Papilio</taxon>
    </lineage>
</organism>